<gene>
    <name evidence="3" type="ORF">FSP39_016694</name>
</gene>
<keyword evidence="2" id="KW-0472">Membrane</keyword>
<evidence type="ECO:0000256" key="2">
    <source>
        <dbReference type="SAM" id="Phobius"/>
    </source>
</evidence>
<feature type="compositionally biased region" description="Polar residues" evidence="1">
    <location>
        <begin position="185"/>
        <end position="196"/>
    </location>
</feature>
<name>A0AA89BWP1_PINIB</name>
<feature type="region of interest" description="Disordered" evidence="1">
    <location>
        <begin position="181"/>
        <end position="284"/>
    </location>
</feature>
<organism evidence="3 4">
    <name type="scientific">Pinctada imbricata</name>
    <name type="common">Atlantic pearl-oyster</name>
    <name type="synonym">Pinctada martensii</name>
    <dbReference type="NCBI Taxonomy" id="66713"/>
    <lineage>
        <taxon>Eukaryota</taxon>
        <taxon>Metazoa</taxon>
        <taxon>Spiralia</taxon>
        <taxon>Lophotrochozoa</taxon>
        <taxon>Mollusca</taxon>
        <taxon>Bivalvia</taxon>
        <taxon>Autobranchia</taxon>
        <taxon>Pteriomorphia</taxon>
        <taxon>Pterioida</taxon>
        <taxon>Pterioidea</taxon>
        <taxon>Pteriidae</taxon>
        <taxon>Pinctada</taxon>
    </lineage>
</organism>
<keyword evidence="2" id="KW-1133">Transmembrane helix</keyword>
<dbReference type="EMBL" id="VSWD01000009">
    <property type="protein sequence ID" value="KAK3093518.1"/>
    <property type="molecule type" value="Genomic_DNA"/>
</dbReference>
<evidence type="ECO:0000313" key="4">
    <source>
        <dbReference type="Proteomes" id="UP001186944"/>
    </source>
</evidence>
<comment type="caution">
    <text evidence="3">The sequence shown here is derived from an EMBL/GenBank/DDBJ whole genome shotgun (WGS) entry which is preliminary data.</text>
</comment>
<dbReference type="AlphaFoldDB" id="A0AA89BWP1"/>
<feature type="compositionally biased region" description="Basic residues" evidence="1">
    <location>
        <begin position="253"/>
        <end position="268"/>
    </location>
</feature>
<feature type="compositionally biased region" description="Basic residues" evidence="1">
    <location>
        <begin position="206"/>
        <end position="216"/>
    </location>
</feature>
<accession>A0AA89BWP1</accession>
<keyword evidence="4" id="KW-1185">Reference proteome</keyword>
<dbReference type="Proteomes" id="UP001186944">
    <property type="component" value="Unassembled WGS sequence"/>
</dbReference>
<keyword evidence="2" id="KW-0812">Transmembrane</keyword>
<evidence type="ECO:0000256" key="1">
    <source>
        <dbReference type="SAM" id="MobiDB-lite"/>
    </source>
</evidence>
<feature type="transmembrane region" description="Helical" evidence="2">
    <location>
        <begin position="67"/>
        <end position="91"/>
    </location>
</feature>
<feature type="region of interest" description="Disordered" evidence="1">
    <location>
        <begin position="132"/>
        <end position="166"/>
    </location>
</feature>
<protein>
    <submittedName>
        <fullName evidence="3">Uncharacterized protein</fullName>
    </submittedName>
</protein>
<proteinExistence type="predicted"/>
<feature type="compositionally biased region" description="Polar residues" evidence="1">
    <location>
        <begin position="132"/>
        <end position="150"/>
    </location>
</feature>
<feature type="compositionally biased region" description="Polar residues" evidence="1">
    <location>
        <begin position="237"/>
        <end position="250"/>
    </location>
</feature>
<evidence type="ECO:0000313" key="3">
    <source>
        <dbReference type="EMBL" id="KAK3093518.1"/>
    </source>
</evidence>
<sequence>MGRDMDVRMIQHGGYASFTVKANKLTQEHEIDKQKYNQTLIKRLDECQQHSQISNITRSHENAPKEINFYILIASIAVVGLCIALFITLFLGRKLWRTSLAQRKGNRHGDPESPHLLMFDKHEEDDKFTTMTPSVQSDDTYTKTVSGSEISTEREYSKDSNNPEETISCFTDQRRDLLRGIPPVQESSEIQEWTSTTRDKKGTRETKHRMNKHSNRQQRDKVHQTQNDQAQEDTRRGQGTPNTEWTSTTIGKKGTRNTKHRMNKHNNRQQRDKEYQTQNEQAQQ</sequence>
<reference evidence="3" key="1">
    <citation type="submission" date="2019-08" db="EMBL/GenBank/DDBJ databases">
        <title>The improved chromosome-level genome for the pearl oyster Pinctada fucata martensii using PacBio sequencing and Hi-C.</title>
        <authorList>
            <person name="Zheng Z."/>
        </authorList>
    </citation>
    <scope>NUCLEOTIDE SEQUENCE</scope>
    <source>
        <strain evidence="3">ZZ-2019</strain>
        <tissue evidence="3">Adductor muscle</tissue>
    </source>
</reference>